<dbReference type="InterPro" id="IPR023214">
    <property type="entry name" value="HAD_sf"/>
</dbReference>
<dbReference type="EMBL" id="CADCWM010000339">
    <property type="protein sequence ID" value="CAA9554008.1"/>
    <property type="molecule type" value="Genomic_DNA"/>
</dbReference>
<organism evidence="2">
    <name type="scientific">uncultured Thermomicrobiales bacterium</name>
    <dbReference type="NCBI Taxonomy" id="1645740"/>
    <lineage>
        <taxon>Bacteria</taxon>
        <taxon>Pseudomonadati</taxon>
        <taxon>Thermomicrobiota</taxon>
        <taxon>Thermomicrobia</taxon>
        <taxon>Thermomicrobiales</taxon>
        <taxon>environmental samples</taxon>
    </lineage>
</organism>
<reference evidence="2" key="1">
    <citation type="submission" date="2020-02" db="EMBL/GenBank/DDBJ databases">
        <authorList>
            <person name="Meier V. D."/>
        </authorList>
    </citation>
    <scope>NUCLEOTIDE SEQUENCE</scope>
    <source>
        <strain evidence="2">AVDCRST_MAG88</strain>
    </source>
</reference>
<evidence type="ECO:0000256" key="1">
    <source>
        <dbReference type="ARBA" id="ARBA00022801"/>
    </source>
</evidence>
<dbReference type="InterPro" id="IPR036412">
    <property type="entry name" value="HAD-like_sf"/>
</dbReference>
<proteinExistence type="predicted"/>
<accession>A0A6J4UL76</accession>
<dbReference type="Gene3D" id="3.40.50.1000">
    <property type="entry name" value="HAD superfamily/HAD-like"/>
    <property type="match status" value="1"/>
</dbReference>
<protein>
    <submittedName>
        <fullName evidence="2">Haloacid dehalogenase, type II</fullName>
        <ecNumber evidence="2">3.8.1.2</ecNumber>
    </submittedName>
</protein>
<dbReference type="InterPro" id="IPR023198">
    <property type="entry name" value="PGP-like_dom2"/>
</dbReference>
<dbReference type="SUPFAM" id="SSF56784">
    <property type="entry name" value="HAD-like"/>
    <property type="match status" value="1"/>
</dbReference>
<keyword evidence="1 2" id="KW-0378">Hydrolase</keyword>
<evidence type="ECO:0000313" key="2">
    <source>
        <dbReference type="EMBL" id="CAA9554008.1"/>
    </source>
</evidence>
<dbReference type="PANTHER" id="PTHR43316">
    <property type="entry name" value="HYDROLASE, HALOACID DELAHOGENASE-RELATED"/>
    <property type="match status" value="1"/>
</dbReference>
<dbReference type="GO" id="GO:0018784">
    <property type="term" value="F:(S)-2-haloacid dehalogenase activity"/>
    <property type="evidence" value="ECO:0007669"/>
    <property type="project" value="UniProtKB-EC"/>
</dbReference>
<dbReference type="AlphaFoldDB" id="A0A6J4UL76"/>
<dbReference type="PANTHER" id="PTHR43316:SF3">
    <property type="entry name" value="HALOACID DEHALOGENASE, TYPE II (AFU_ORTHOLOGUE AFUA_2G07750)-RELATED"/>
    <property type="match status" value="1"/>
</dbReference>
<dbReference type="InterPro" id="IPR051540">
    <property type="entry name" value="S-2-haloacid_dehalogenase"/>
</dbReference>
<sequence>ALAFDVFGTVVDWRGTIIAEGERLNEEQGLTVEWARFADAWRGRYRPSMERVMRGERAWTNLDGLHRLALDDLLVEFGVEGLTEGEKDRLNRVWHRLAPWPDAVDGLARLRARFVLATLSNGNVALLANMAKRAGLPWDCIFSA</sequence>
<dbReference type="Gene3D" id="1.10.150.240">
    <property type="entry name" value="Putative phosphatase, domain 2"/>
    <property type="match status" value="1"/>
</dbReference>
<gene>
    <name evidence="2" type="ORF">AVDCRST_MAG88-964</name>
</gene>
<dbReference type="EC" id="3.8.1.2" evidence="2"/>
<name>A0A6J4UL76_9BACT</name>
<feature type="non-terminal residue" evidence="2">
    <location>
        <position position="1"/>
    </location>
</feature>
<dbReference type="Pfam" id="PF00702">
    <property type="entry name" value="Hydrolase"/>
    <property type="match status" value="1"/>
</dbReference>